<gene>
    <name evidence="1" type="ORF">GCM10023329_57440</name>
</gene>
<sequence>MSVLPTPPGPELRLMVWLAAWTWPGTRPDGGEIAHILITHTPALTRSGTAKTAEARMRRLSAALGGLTGAREVVPELERCLQAVGDQVLLHIPGTSRRLRLPTRRAWGELVARNGEAVLLLGLDPLPQSADTAQIDAYLDVALAADRVLFGRARTRCPTDFPHGPGRNG</sequence>
<evidence type="ECO:0000313" key="1">
    <source>
        <dbReference type="EMBL" id="GAA4796962.1"/>
    </source>
</evidence>
<keyword evidence="2" id="KW-1185">Reference proteome</keyword>
<comment type="caution">
    <text evidence="1">The sequence shown here is derived from an EMBL/GenBank/DDBJ whole genome shotgun (WGS) entry which is preliminary data.</text>
</comment>
<dbReference type="Proteomes" id="UP001501147">
    <property type="component" value="Unassembled WGS sequence"/>
</dbReference>
<proteinExistence type="predicted"/>
<accession>A0ABP9BL24</accession>
<dbReference type="RefSeq" id="WP_345616430.1">
    <property type="nucleotide sequence ID" value="NZ_BAABJV010000030.1"/>
</dbReference>
<name>A0ABP9BL24_9ACTN</name>
<protein>
    <submittedName>
        <fullName evidence="1">Uncharacterized protein</fullName>
    </submittedName>
</protein>
<dbReference type="EMBL" id="BAABJV010000030">
    <property type="protein sequence ID" value="GAA4796962.1"/>
    <property type="molecule type" value="Genomic_DNA"/>
</dbReference>
<reference evidence="2" key="1">
    <citation type="journal article" date="2019" name="Int. J. Syst. Evol. Microbiol.">
        <title>The Global Catalogue of Microorganisms (GCM) 10K type strain sequencing project: providing services to taxonomists for standard genome sequencing and annotation.</title>
        <authorList>
            <consortium name="The Broad Institute Genomics Platform"/>
            <consortium name="The Broad Institute Genome Sequencing Center for Infectious Disease"/>
            <person name="Wu L."/>
            <person name="Ma J."/>
        </authorList>
    </citation>
    <scope>NUCLEOTIDE SEQUENCE [LARGE SCALE GENOMIC DNA]</scope>
    <source>
        <strain evidence="2">JCM 18324</strain>
    </source>
</reference>
<organism evidence="1 2">
    <name type="scientific">Streptomyces sanyensis</name>
    <dbReference type="NCBI Taxonomy" id="568869"/>
    <lineage>
        <taxon>Bacteria</taxon>
        <taxon>Bacillati</taxon>
        <taxon>Actinomycetota</taxon>
        <taxon>Actinomycetes</taxon>
        <taxon>Kitasatosporales</taxon>
        <taxon>Streptomycetaceae</taxon>
        <taxon>Streptomyces</taxon>
    </lineage>
</organism>
<evidence type="ECO:0000313" key="2">
    <source>
        <dbReference type="Proteomes" id="UP001501147"/>
    </source>
</evidence>